<reference evidence="2 3" key="1">
    <citation type="journal article" date="2011" name="Science">
        <title>The Selaginella genome identifies genetic changes associated with the evolution of vascular plants.</title>
        <authorList>
            <person name="Banks J.A."/>
            <person name="Nishiyama T."/>
            <person name="Hasebe M."/>
            <person name="Bowman J.L."/>
            <person name="Gribskov M."/>
            <person name="dePamphilis C."/>
            <person name="Albert V.A."/>
            <person name="Aono N."/>
            <person name="Aoyama T."/>
            <person name="Ambrose B.A."/>
            <person name="Ashton N.W."/>
            <person name="Axtell M.J."/>
            <person name="Barker E."/>
            <person name="Barker M.S."/>
            <person name="Bennetzen J.L."/>
            <person name="Bonawitz N.D."/>
            <person name="Chapple C."/>
            <person name="Cheng C."/>
            <person name="Correa L.G."/>
            <person name="Dacre M."/>
            <person name="DeBarry J."/>
            <person name="Dreyer I."/>
            <person name="Elias M."/>
            <person name="Engstrom E.M."/>
            <person name="Estelle M."/>
            <person name="Feng L."/>
            <person name="Finet C."/>
            <person name="Floyd S.K."/>
            <person name="Frommer W.B."/>
            <person name="Fujita T."/>
            <person name="Gramzow L."/>
            <person name="Gutensohn M."/>
            <person name="Harholt J."/>
            <person name="Hattori M."/>
            <person name="Heyl A."/>
            <person name="Hirai T."/>
            <person name="Hiwatashi Y."/>
            <person name="Ishikawa M."/>
            <person name="Iwata M."/>
            <person name="Karol K.G."/>
            <person name="Koehler B."/>
            <person name="Kolukisaoglu U."/>
            <person name="Kubo M."/>
            <person name="Kurata T."/>
            <person name="Lalonde S."/>
            <person name="Li K."/>
            <person name="Li Y."/>
            <person name="Litt A."/>
            <person name="Lyons E."/>
            <person name="Manning G."/>
            <person name="Maruyama T."/>
            <person name="Michael T.P."/>
            <person name="Mikami K."/>
            <person name="Miyazaki S."/>
            <person name="Morinaga S."/>
            <person name="Murata T."/>
            <person name="Mueller-Roeber B."/>
            <person name="Nelson D.R."/>
            <person name="Obara M."/>
            <person name="Oguri Y."/>
            <person name="Olmstead R.G."/>
            <person name="Onodera N."/>
            <person name="Petersen B.L."/>
            <person name="Pils B."/>
            <person name="Prigge M."/>
            <person name="Rensing S.A."/>
            <person name="Riano-Pachon D.M."/>
            <person name="Roberts A.W."/>
            <person name="Sato Y."/>
            <person name="Scheller H.V."/>
            <person name="Schulz B."/>
            <person name="Schulz C."/>
            <person name="Shakirov E.V."/>
            <person name="Shibagaki N."/>
            <person name="Shinohara N."/>
            <person name="Shippen D.E."/>
            <person name="Soerensen I."/>
            <person name="Sotooka R."/>
            <person name="Sugimoto N."/>
            <person name="Sugita M."/>
            <person name="Sumikawa N."/>
            <person name="Tanurdzic M."/>
            <person name="Theissen G."/>
            <person name="Ulvskov P."/>
            <person name="Wakazuki S."/>
            <person name="Weng J.K."/>
            <person name="Willats W.W."/>
            <person name="Wipf D."/>
            <person name="Wolf P.G."/>
            <person name="Yang L."/>
            <person name="Zimmer A.D."/>
            <person name="Zhu Q."/>
            <person name="Mitros T."/>
            <person name="Hellsten U."/>
            <person name="Loque D."/>
            <person name="Otillar R."/>
            <person name="Salamov A."/>
            <person name="Schmutz J."/>
            <person name="Shapiro H."/>
            <person name="Lindquist E."/>
            <person name="Lucas S."/>
            <person name="Rokhsar D."/>
            <person name="Grigoriev I.V."/>
        </authorList>
    </citation>
    <scope>NUCLEOTIDE SEQUENCE [LARGE SCALE GENOMIC DNA]</scope>
</reference>
<accession>D8T3W0</accession>
<feature type="chain" id="PRO_5003123272" evidence="1">
    <location>
        <begin position="17"/>
        <end position="106"/>
    </location>
</feature>
<keyword evidence="3" id="KW-1185">Reference proteome</keyword>
<dbReference type="Gramene" id="EFJ08671">
    <property type="protein sequence ID" value="EFJ08671"/>
    <property type="gene ID" value="SELMODRAFT_428754"/>
</dbReference>
<dbReference type="AlphaFoldDB" id="D8T3W0"/>
<gene>
    <name evidence="2" type="ORF">SELMODRAFT_428754</name>
</gene>
<dbReference type="EMBL" id="GL377671">
    <property type="protein sequence ID" value="EFJ08671.1"/>
    <property type="molecule type" value="Genomic_DNA"/>
</dbReference>
<protein>
    <submittedName>
        <fullName evidence="2">Uncharacterized protein</fullName>
    </submittedName>
</protein>
<name>D8T3W0_SELML</name>
<dbReference type="InParanoid" id="D8T3W0"/>
<dbReference type="KEGG" id="smo:SELMODRAFT_428754"/>
<sequence length="106" mass="11823">MTMILAVRMVVPLSAGQAIRDVNFGPWIGSLRSSIRNWRPTIHLSIGTGDTITVRYSLELRVTISDWDLLARLLNTVFIYIQQCSVNVSNVRQDCSETSVKAGLQS</sequence>
<feature type="signal peptide" evidence="1">
    <location>
        <begin position="1"/>
        <end position="16"/>
    </location>
</feature>
<keyword evidence="1" id="KW-0732">Signal</keyword>
<organism evidence="3">
    <name type="scientific">Selaginella moellendorffii</name>
    <name type="common">Spikemoss</name>
    <dbReference type="NCBI Taxonomy" id="88036"/>
    <lineage>
        <taxon>Eukaryota</taxon>
        <taxon>Viridiplantae</taxon>
        <taxon>Streptophyta</taxon>
        <taxon>Embryophyta</taxon>
        <taxon>Tracheophyta</taxon>
        <taxon>Lycopodiopsida</taxon>
        <taxon>Selaginellales</taxon>
        <taxon>Selaginellaceae</taxon>
        <taxon>Selaginella</taxon>
    </lineage>
</organism>
<proteinExistence type="predicted"/>
<dbReference type="Proteomes" id="UP000001514">
    <property type="component" value="Unassembled WGS sequence"/>
</dbReference>
<evidence type="ECO:0000256" key="1">
    <source>
        <dbReference type="SAM" id="SignalP"/>
    </source>
</evidence>
<evidence type="ECO:0000313" key="3">
    <source>
        <dbReference type="Proteomes" id="UP000001514"/>
    </source>
</evidence>
<evidence type="ECO:0000313" key="2">
    <source>
        <dbReference type="EMBL" id="EFJ08671.1"/>
    </source>
</evidence>
<dbReference type="HOGENOM" id="CLU_2227853_0_0_1"/>